<name>A0A9J6CHD9_POLVA</name>
<keyword evidence="3" id="KW-1003">Cell membrane</keyword>
<feature type="compositionally biased region" description="Polar residues" evidence="12">
    <location>
        <begin position="492"/>
        <end position="505"/>
    </location>
</feature>
<dbReference type="PROSITE" id="PS00237">
    <property type="entry name" value="G_PROTEIN_RECEP_F1_1"/>
    <property type="match status" value="1"/>
</dbReference>
<comment type="caution">
    <text evidence="15">The sequence shown here is derived from an EMBL/GenBank/DDBJ whole genome shotgun (WGS) entry which is preliminary data.</text>
</comment>
<evidence type="ECO:0000256" key="1">
    <source>
        <dbReference type="ARBA" id="ARBA00004651"/>
    </source>
</evidence>
<keyword evidence="6 11" id="KW-0297">G-protein coupled receptor</keyword>
<feature type="compositionally biased region" description="Polar residues" evidence="12">
    <location>
        <begin position="587"/>
        <end position="604"/>
    </location>
</feature>
<feature type="region of interest" description="Disordered" evidence="12">
    <location>
        <begin position="492"/>
        <end position="530"/>
    </location>
</feature>
<dbReference type="PANTHER" id="PTHR24248">
    <property type="entry name" value="ADRENERGIC RECEPTOR-RELATED G-PROTEIN COUPLED RECEPTOR"/>
    <property type="match status" value="1"/>
</dbReference>
<proteinExistence type="inferred from homology"/>
<evidence type="ECO:0000259" key="14">
    <source>
        <dbReference type="PROSITE" id="PS50262"/>
    </source>
</evidence>
<evidence type="ECO:0000256" key="9">
    <source>
        <dbReference type="ARBA" id="ARBA00023170"/>
    </source>
</evidence>
<dbReference type="SUPFAM" id="SSF81321">
    <property type="entry name" value="Family A G protein-coupled receptor-like"/>
    <property type="match status" value="1"/>
</dbReference>
<keyword evidence="8" id="KW-1015">Disulfide bond</keyword>
<evidence type="ECO:0000256" key="8">
    <source>
        <dbReference type="ARBA" id="ARBA00023157"/>
    </source>
</evidence>
<evidence type="ECO:0000256" key="11">
    <source>
        <dbReference type="RuleBase" id="RU000688"/>
    </source>
</evidence>
<dbReference type="GO" id="GO:0005886">
    <property type="term" value="C:plasma membrane"/>
    <property type="evidence" value="ECO:0007669"/>
    <property type="project" value="UniProtKB-SubCell"/>
</dbReference>
<dbReference type="FunFam" id="1.20.1070.10:FF:000247">
    <property type="entry name" value="Uncharacterized protein, isoform B"/>
    <property type="match status" value="1"/>
</dbReference>
<dbReference type="AlphaFoldDB" id="A0A9J6CHD9"/>
<dbReference type="FunFam" id="1.20.1070.10:FF:000233">
    <property type="entry name" value="CLUMA_CG012980, isoform A"/>
    <property type="match status" value="1"/>
</dbReference>
<evidence type="ECO:0000256" key="2">
    <source>
        <dbReference type="ARBA" id="ARBA00010663"/>
    </source>
</evidence>
<dbReference type="Gene3D" id="1.20.1070.10">
    <property type="entry name" value="Rhodopsin 7-helix transmembrane proteins"/>
    <property type="match status" value="2"/>
</dbReference>
<dbReference type="CDD" id="cd15053">
    <property type="entry name" value="7tmA_D2-like_dopamine_R"/>
    <property type="match status" value="1"/>
</dbReference>
<sequence length="809" mass="89708">MAINNTNNSLNSSAFHYYKLYNENATNLSTPVVTTSSSSFTRVTANLSPPLTPSTPVTTTTLPQLAAATTIHTITSTITNNSLYSQNYYSNYTNDNNNSSSSSSSSSISNYTSSTLNSFNQSTLYQYRNLSSNNSDENSYNDSAKISYESGSNFMLLLEDFGEYFYNYNGSDYNSSISIYQTNCSLTNSTSCGDVTAPNSNYWALILVIFPFLTLFGNVLVILSVLRERTLQTVTNYFIVSLAIADLLVAVVVMPFGVYYLVNGAWSLPNVVCDFYIAMDVICSTSSIFNLVAISIDRYIAVTQPIKYAKHKNSRRVCLTILLVWAISAAIGSPIVLGLNNTPDRVPDLCLFYNSDFIVYSSLSSFYIPCIIMVFLYWNIFKALRTRAKKQRAARKHNISDLTAGGSIIENIAQTKRLAETTMDGSSKSSKIIPEEERPTNTGSGSNDEDEENAGSPEADADDCHVIVNDKSTEFMLATVVEETSKNTLAQITTNQTDPNGNQDSGYAPSNVEDLLAVNPSSPPGSPHHHQATIFVNRSVHYNKATKNGSTSSNNNNKHQIPNASPKKEPTFSVALKQLSMVRSGVQQALSLSRNDSTMSANSRESSRKDNKNTQASRFTIYKVNKASKKKREKSSAKKERKATKTLAIVLGVFLICWVPFFTCNIMDAMCTKLNYDCQPGVTAFILTTWLGYMNSFWLQIGKSINNNPSSSLDLLKETLLEVKDYNDESENILILGDFNHELKLGSPLELFMLQSFGTRLFSPRELTTNARTVIDGVFGRIEDYNIEVFIYESYASHHKPLVIRVHEL</sequence>
<dbReference type="GO" id="GO:0001591">
    <property type="term" value="F:dopamine neurotransmitter receptor activity, coupled via Gi/Go"/>
    <property type="evidence" value="ECO:0007669"/>
    <property type="project" value="TreeGrafter"/>
</dbReference>
<accession>A0A9J6CHD9</accession>
<dbReference type="InterPro" id="IPR017452">
    <property type="entry name" value="GPCR_Rhodpsn_7TM"/>
</dbReference>
<dbReference type="OrthoDB" id="10010417at2759"/>
<keyword evidence="10 11" id="KW-0807">Transducer</keyword>
<evidence type="ECO:0000256" key="7">
    <source>
        <dbReference type="ARBA" id="ARBA00023136"/>
    </source>
</evidence>
<feature type="transmembrane region" description="Helical" evidence="13">
    <location>
        <begin position="202"/>
        <end position="226"/>
    </location>
</feature>
<gene>
    <name evidence="15" type="ORF">PVAND_011034</name>
</gene>
<dbReference type="PRINTS" id="PR00237">
    <property type="entry name" value="GPCRRHODOPSN"/>
</dbReference>
<dbReference type="GO" id="GO:0045202">
    <property type="term" value="C:synapse"/>
    <property type="evidence" value="ECO:0007669"/>
    <property type="project" value="GOC"/>
</dbReference>
<dbReference type="Proteomes" id="UP001107558">
    <property type="component" value="Chromosome 1"/>
</dbReference>
<evidence type="ECO:0000256" key="10">
    <source>
        <dbReference type="ARBA" id="ARBA00023224"/>
    </source>
</evidence>
<keyword evidence="16" id="KW-1185">Reference proteome</keyword>
<evidence type="ECO:0000256" key="3">
    <source>
        <dbReference type="ARBA" id="ARBA00022475"/>
    </source>
</evidence>
<feature type="region of interest" description="Disordered" evidence="12">
    <location>
        <begin position="544"/>
        <end position="569"/>
    </location>
</feature>
<dbReference type="GO" id="GO:0004930">
    <property type="term" value="F:G protein-coupled receptor activity"/>
    <property type="evidence" value="ECO:0007669"/>
    <property type="project" value="UniProtKB-KW"/>
</dbReference>
<evidence type="ECO:0000256" key="6">
    <source>
        <dbReference type="ARBA" id="ARBA00023040"/>
    </source>
</evidence>
<reference evidence="15" key="1">
    <citation type="submission" date="2021-03" db="EMBL/GenBank/DDBJ databases">
        <title>Chromosome level genome of the anhydrobiotic midge Polypedilum vanderplanki.</title>
        <authorList>
            <person name="Yoshida Y."/>
            <person name="Kikawada T."/>
            <person name="Gusev O."/>
        </authorList>
    </citation>
    <scope>NUCLEOTIDE SEQUENCE</scope>
    <source>
        <strain evidence="15">NIAS01</strain>
        <tissue evidence="15">Whole body or cell culture</tissue>
    </source>
</reference>
<dbReference type="PROSITE" id="PS50262">
    <property type="entry name" value="G_PROTEIN_RECEP_F1_2"/>
    <property type="match status" value="1"/>
</dbReference>
<organism evidence="15 16">
    <name type="scientific">Polypedilum vanderplanki</name>
    <name type="common">Sleeping chironomid midge</name>
    <dbReference type="NCBI Taxonomy" id="319348"/>
    <lineage>
        <taxon>Eukaryota</taxon>
        <taxon>Metazoa</taxon>
        <taxon>Ecdysozoa</taxon>
        <taxon>Arthropoda</taxon>
        <taxon>Hexapoda</taxon>
        <taxon>Insecta</taxon>
        <taxon>Pterygota</taxon>
        <taxon>Neoptera</taxon>
        <taxon>Endopterygota</taxon>
        <taxon>Diptera</taxon>
        <taxon>Nematocera</taxon>
        <taxon>Chironomoidea</taxon>
        <taxon>Chironomidae</taxon>
        <taxon>Chironominae</taxon>
        <taxon>Polypedilum</taxon>
        <taxon>Polypedilum</taxon>
    </lineage>
</organism>
<feature type="region of interest" description="Disordered" evidence="12">
    <location>
        <begin position="587"/>
        <end position="615"/>
    </location>
</feature>
<feature type="transmembrane region" description="Helical" evidence="13">
    <location>
        <begin position="274"/>
        <end position="296"/>
    </location>
</feature>
<feature type="transmembrane region" description="Helical" evidence="13">
    <location>
        <begin position="238"/>
        <end position="262"/>
    </location>
</feature>
<dbReference type="EMBL" id="JADBJN010000001">
    <property type="protein sequence ID" value="KAG5681618.1"/>
    <property type="molecule type" value="Genomic_DNA"/>
</dbReference>
<feature type="region of interest" description="Disordered" evidence="12">
    <location>
        <begin position="419"/>
        <end position="463"/>
    </location>
</feature>
<dbReference type="PANTHER" id="PTHR24248:SF125">
    <property type="entry name" value="DOPAMINE D2-LIKE RECEPTOR"/>
    <property type="match status" value="1"/>
</dbReference>
<evidence type="ECO:0000313" key="16">
    <source>
        <dbReference type="Proteomes" id="UP001107558"/>
    </source>
</evidence>
<evidence type="ECO:0000256" key="12">
    <source>
        <dbReference type="SAM" id="MobiDB-lite"/>
    </source>
</evidence>
<dbReference type="InterPro" id="IPR000276">
    <property type="entry name" value="GPCR_Rhodpsn"/>
</dbReference>
<feature type="compositionally biased region" description="Low complexity" evidence="12">
    <location>
        <begin position="544"/>
        <end position="558"/>
    </location>
</feature>
<keyword evidence="9 11" id="KW-0675">Receptor</keyword>
<keyword evidence="4 11" id="KW-0812">Transmembrane</keyword>
<feature type="transmembrane region" description="Helical" evidence="13">
    <location>
        <begin position="317"/>
        <end position="337"/>
    </location>
</feature>
<feature type="transmembrane region" description="Helical" evidence="13">
    <location>
        <begin position="646"/>
        <end position="663"/>
    </location>
</feature>
<evidence type="ECO:0000256" key="4">
    <source>
        <dbReference type="ARBA" id="ARBA00022692"/>
    </source>
</evidence>
<keyword evidence="5 13" id="KW-1133">Transmembrane helix</keyword>
<comment type="subcellular location">
    <subcellularLocation>
        <location evidence="1">Cell membrane</location>
        <topology evidence="1">Multi-pass membrane protein</topology>
    </subcellularLocation>
</comment>
<feature type="transmembrane region" description="Helical" evidence="13">
    <location>
        <begin position="357"/>
        <end position="380"/>
    </location>
</feature>
<evidence type="ECO:0000256" key="13">
    <source>
        <dbReference type="SAM" id="Phobius"/>
    </source>
</evidence>
<dbReference type="Pfam" id="PF00001">
    <property type="entry name" value="7tm_1"/>
    <property type="match status" value="1"/>
</dbReference>
<feature type="domain" description="G-protein coupled receptors family 1 profile" evidence="14">
    <location>
        <begin position="217"/>
        <end position="703"/>
    </location>
</feature>
<comment type="similarity">
    <text evidence="2 11">Belongs to the G-protein coupled receptor 1 family.</text>
</comment>
<keyword evidence="7 13" id="KW-0472">Membrane</keyword>
<protein>
    <recommendedName>
        <fullName evidence="14">G-protein coupled receptors family 1 profile domain-containing protein</fullName>
    </recommendedName>
</protein>
<evidence type="ECO:0000256" key="5">
    <source>
        <dbReference type="ARBA" id="ARBA00022989"/>
    </source>
</evidence>
<dbReference type="SMART" id="SM01381">
    <property type="entry name" value="7TM_GPCR_Srsx"/>
    <property type="match status" value="1"/>
</dbReference>
<evidence type="ECO:0000313" key="15">
    <source>
        <dbReference type="EMBL" id="KAG5681618.1"/>
    </source>
</evidence>